<evidence type="ECO:0000259" key="8">
    <source>
        <dbReference type="SMART" id="SM00983"/>
    </source>
</evidence>
<dbReference type="GO" id="GO:0006772">
    <property type="term" value="P:thiamine metabolic process"/>
    <property type="evidence" value="ECO:0007669"/>
    <property type="project" value="InterPro"/>
</dbReference>
<evidence type="ECO:0000256" key="4">
    <source>
        <dbReference type="ARBA" id="ARBA00022741"/>
    </source>
</evidence>
<dbReference type="Proteomes" id="UP000549394">
    <property type="component" value="Unassembled WGS sequence"/>
</dbReference>
<dbReference type="FunFam" id="2.60.120.320:FF:000001">
    <property type="entry name" value="Thiamine pyrophosphokinase"/>
    <property type="match status" value="1"/>
</dbReference>
<dbReference type="GO" id="GO:0005524">
    <property type="term" value="F:ATP binding"/>
    <property type="evidence" value="ECO:0007669"/>
    <property type="project" value="UniProtKB-UniRule"/>
</dbReference>
<dbReference type="UniPathway" id="UPA00060">
    <property type="reaction ID" value="UER00597"/>
</dbReference>
<dbReference type="PANTHER" id="PTHR13622">
    <property type="entry name" value="THIAMIN PYROPHOSPHOKINASE"/>
    <property type="match status" value="1"/>
</dbReference>
<keyword evidence="4 7" id="KW-0547">Nucleotide-binding</keyword>
<reference evidence="9 10" key="1">
    <citation type="submission" date="2020-08" db="EMBL/GenBank/DDBJ databases">
        <authorList>
            <person name="Hejnol A."/>
        </authorList>
    </citation>
    <scope>NUCLEOTIDE SEQUENCE [LARGE SCALE GENOMIC DNA]</scope>
</reference>
<dbReference type="OrthoDB" id="25149at2759"/>
<comment type="catalytic activity">
    <reaction evidence="7">
        <text>thiamine + ATP = thiamine diphosphate + AMP + H(+)</text>
        <dbReference type="Rhea" id="RHEA:11576"/>
        <dbReference type="ChEBI" id="CHEBI:15378"/>
        <dbReference type="ChEBI" id="CHEBI:18385"/>
        <dbReference type="ChEBI" id="CHEBI:30616"/>
        <dbReference type="ChEBI" id="CHEBI:58937"/>
        <dbReference type="ChEBI" id="CHEBI:456215"/>
    </reaction>
</comment>
<dbReference type="InterPro" id="IPR016966">
    <property type="entry name" value="Thiamin_pyrophosphokinase_euk"/>
</dbReference>
<dbReference type="FunFam" id="3.40.50.10240:FF:000006">
    <property type="entry name" value="Thiamin pyrophosphokinase 1"/>
    <property type="match status" value="1"/>
</dbReference>
<dbReference type="Gene3D" id="3.40.50.10240">
    <property type="entry name" value="Thiamin pyrophosphokinase, catalytic domain"/>
    <property type="match status" value="1"/>
</dbReference>
<keyword evidence="6 7" id="KW-0067">ATP-binding</keyword>
<dbReference type="PIRSF" id="PIRSF031057">
    <property type="entry name" value="Thiamin_pyrophosphokinase"/>
    <property type="match status" value="1"/>
</dbReference>
<dbReference type="NCBIfam" id="TIGR01378">
    <property type="entry name" value="thi_PPkinase"/>
    <property type="match status" value="1"/>
</dbReference>
<comment type="pathway">
    <text evidence="1 7">Cofactor biosynthesis; thiamine diphosphate biosynthesis; thiamine diphosphate from thiamine: step 1/1.</text>
</comment>
<dbReference type="GO" id="GO:0009229">
    <property type="term" value="P:thiamine diphosphate biosynthetic process"/>
    <property type="evidence" value="ECO:0007669"/>
    <property type="project" value="UniProtKB-UniRule"/>
</dbReference>
<evidence type="ECO:0000313" key="9">
    <source>
        <dbReference type="EMBL" id="CAD5115788.1"/>
    </source>
</evidence>
<dbReference type="InterPro" id="IPR036759">
    <property type="entry name" value="TPK_catalytic_sf"/>
</dbReference>
<dbReference type="EC" id="2.7.6.2" evidence="7"/>
<keyword evidence="5 7" id="KW-0418">Kinase</keyword>
<protein>
    <recommendedName>
        <fullName evidence="7">Thiamine pyrophosphokinase</fullName>
        <ecNumber evidence="7">2.7.6.2</ecNumber>
    </recommendedName>
</protein>
<dbReference type="GO" id="GO:0030975">
    <property type="term" value="F:thiamine binding"/>
    <property type="evidence" value="ECO:0007669"/>
    <property type="project" value="UniProtKB-UniRule"/>
</dbReference>
<evidence type="ECO:0000256" key="1">
    <source>
        <dbReference type="ARBA" id="ARBA00005078"/>
    </source>
</evidence>
<name>A0A7I8VIC2_9ANNE</name>
<comment type="caution">
    <text evidence="9">The sequence shown here is derived from an EMBL/GenBank/DDBJ whole genome shotgun (WGS) entry which is preliminary data.</text>
</comment>
<comment type="similarity">
    <text evidence="2 7">Belongs to the thiamine pyrophosphokinase family.</text>
</comment>
<dbReference type="GO" id="GO:0016301">
    <property type="term" value="F:kinase activity"/>
    <property type="evidence" value="ECO:0007669"/>
    <property type="project" value="UniProtKB-UniRule"/>
</dbReference>
<dbReference type="InterPro" id="IPR007371">
    <property type="entry name" value="TPK_catalytic"/>
</dbReference>
<dbReference type="InterPro" id="IPR007373">
    <property type="entry name" value="Thiamin_PyroPKinase_B1-bd"/>
</dbReference>
<dbReference type="InterPro" id="IPR006282">
    <property type="entry name" value="Thi_PPkinase"/>
</dbReference>
<evidence type="ECO:0000256" key="2">
    <source>
        <dbReference type="ARBA" id="ARBA00006785"/>
    </source>
</evidence>
<dbReference type="Pfam" id="PF04263">
    <property type="entry name" value="TPK_catalytic"/>
    <property type="match status" value="1"/>
</dbReference>
<dbReference type="SMART" id="SM00983">
    <property type="entry name" value="TPK_B1_binding"/>
    <property type="match status" value="1"/>
</dbReference>
<dbReference type="InterPro" id="IPR036371">
    <property type="entry name" value="TPK_B1-bd_sf"/>
</dbReference>
<organism evidence="9 10">
    <name type="scientific">Dimorphilus gyrociliatus</name>
    <dbReference type="NCBI Taxonomy" id="2664684"/>
    <lineage>
        <taxon>Eukaryota</taxon>
        <taxon>Metazoa</taxon>
        <taxon>Spiralia</taxon>
        <taxon>Lophotrochozoa</taxon>
        <taxon>Annelida</taxon>
        <taxon>Polychaeta</taxon>
        <taxon>Polychaeta incertae sedis</taxon>
        <taxon>Dinophilidae</taxon>
        <taxon>Dimorphilus</taxon>
    </lineage>
</organism>
<dbReference type="SUPFAM" id="SSF63862">
    <property type="entry name" value="Thiamin pyrophosphokinase, substrate-binding domain"/>
    <property type="match status" value="1"/>
</dbReference>
<evidence type="ECO:0000256" key="3">
    <source>
        <dbReference type="ARBA" id="ARBA00022679"/>
    </source>
</evidence>
<dbReference type="EMBL" id="CAJFCJ010000006">
    <property type="protein sequence ID" value="CAD5115788.1"/>
    <property type="molecule type" value="Genomic_DNA"/>
</dbReference>
<sequence length="248" mass="28595">MEKVHIPLSFYLDDFDESFALIFLNTPIEKNDNVVKQLFKKASFKVLVDGGANRMFDVDSETGHFHIPDMITGDLDSARSDVLKFYREKGVEIIETYDQNFTDFTKCLKIVLEKIEKKELNVKYILVHVGIRGRFDQVMGNIQTLYHMVPKTNIPIYLISRENIIFLLLKGSHRIMLNQKFNEGYCGLLPIGRSCDNVTTTGLKWNLTHDKLEFGKLVSTSNKWIPESDDISIVTDEPLIFTMSFNEN</sequence>
<dbReference type="GO" id="GO:0004788">
    <property type="term" value="F:thiamine diphosphokinase activity"/>
    <property type="evidence" value="ECO:0007669"/>
    <property type="project" value="UniProtKB-UniRule"/>
</dbReference>
<dbReference type="SUPFAM" id="SSF63999">
    <property type="entry name" value="Thiamin pyrophosphokinase, catalytic domain"/>
    <property type="match status" value="1"/>
</dbReference>
<accession>A0A7I8VIC2</accession>
<keyword evidence="3 7" id="KW-0808">Transferase</keyword>
<evidence type="ECO:0000256" key="5">
    <source>
        <dbReference type="ARBA" id="ARBA00022777"/>
    </source>
</evidence>
<dbReference type="PANTHER" id="PTHR13622:SF8">
    <property type="entry name" value="THIAMIN PYROPHOSPHOKINASE 1"/>
    <property type="match status" value="1"/>
</dbReference>
<dbReference type="Pfam" id="PF04265">
    <property type="entry name" value="TPK_B1_binding"/>
    <property type="match status" value="1"/>
</dbReference>
<feature type="domain" description="Thiamin pyrophosphokinase thiamin-binding" evidence="8">
    <location>
        <begin position="171"/>
        <end position="239"/>
    </location>
</feature>
<evidence type="ECO:0000313" key="10">
    <source>
        <dbReference type="Proteomes" id="UP000549394"/>
    </source>
</evidence>
<proteinExistence type="inferred from homology"/>
<evidence type="ECO:0000256" key="6">
    <source>
        <dbReference type="ARBA" id="ARBA00022840"/>
    </source>
</evidence>
<dbReference type="AlphaFoldDB" id="A0A7I8VIC2"/>
<gene>
    <name evidence="9" type="ORF">DGYR_LOCUS4487</name>
</gene>
<dbReference type="Gene3D" id="2.60.120.320">
    <property type="entry name" value="Thiamin pyrophosphokinase, thiamin-binding domain"/>
    <property type="match status" value="1"/>
</dbReference>
<dbReference type="CDD" id="cd07995">
    <property type="entry name" value="TPK"/>
    <property type="match status" value="1"/>
</dbReference>
<evidence type="ECO:0000256" key="7">
    <source>
        <dbReference type="PIRNR" id="PIRNR031057"/>
    </source>
</evidence>
<keyword evidence="10" id="KW-1185">Reference proteome</keyword>